<dbReference type="AlphaFoldDB" id="A0A5C3L622"/>
<sequence>MSPKFAVFLALVLSFASAAPIQRREVPQEHSHERFLIAVNGQLNLDNPARIVDSVFGLLGDAAAANGAGDITDPGCLQQAIADQAFTNAKAAGNVQGQVDALIYRALEKNTLRVGLVSEPCTSIQAVNPEIAAIQQHQDPASPNAAAVNKAIVLELAKQIKAVGGNPLDALLSGTFAPGDLNDATARGNSCNELDDPEGCIFTQNLLVPDASPEEIAAAADGVQVSTGAAASPTAPPAASGTVCPPQQTVTVTALPSALTIRIENGHTNVNTQSSETSSTPVATPSSTTSAALSSVSTRSVSGNLQRFSGALEGATAPSVTPGGRGFVVEGSDSFLNIGAALGRSCDIQHNRCANIANSAQGRAAGLSVGQCDAQNNACRAAIA</sequence>
<dbReference type="Proteomes" id="UP000307440">
    <property type="component" value="Unassembled WGS sequence"/>
</dbReference>
<gene>
    <name evidence="3" type="ORF">FA15DRAFT_665759</name>
</gene>
<keyword evidence="2" id="KW-0732">Signal</keyword>
<feature type="signal peptide" evidence="2">
    <location>
        <begin position="1"/>
        <end position="18"/>
    </location>
</feature>
<feature type="chain" id="PRO_5022843116" evidence="2">
    <location>
        <begin position="19"/>
        <end position="384"/>
    </location>
</feature>
<name>A0A5C3L622_COPMA</name>
<evidence type="ECO:0000313" key="3">
    <source>
        <dbReference type="EMBL" id="TFK28003.1"/>
    </source>
</evidence>
<proteinExistence type="predicted"/>
<evidence type="ECO:0000313" key="4">
    <source>
        <dbReference type="Proteomes" id="UP000307440"/>
    </source>
</evidence>
<dbReference type="EMBL" id="ML210159">
    <property type="protein sequence ID" value="TFK28003.1"/>
    <property type="molecule type" value="Genomic_DNA"/>
</dbReference>
<protein>
    <submittedName>
        <fullName evidence="3">Uncharacterized protein</fullName>
    </submittedName>
</protein>
<reference evidence="3 4" key="1">
    <citation type="journal article" date="2019" name="Nat. Ecol. Evol.">
        <title>Megaphylogeny resolves global patterns of mushroom evolution.</title>
        <authorList>
            <person name="Varga T."/>
            <person name="Krizsan K."/>
            <person name="Foldi C."/>
            <person name="Dima B."/>
            <person name="Sanchez-Garcia M."/>
            <person name="Sanchez-Ramirez S."/>
            <person name="Szollosi G.J."/>
            <person name="Szarkandi J.G."/>
            <person name="Papp V."/>
            <person name="Albert L."/>
            <person name="Andreopoulos W."/>
            <person name="Angelini C."/>
            <person name="Antonin V."/>
            <person name="Barry K.W."/>
            <person name="Bougher N.L."/>
            <person name="Buchanan P."/>
            <person name="Buyck B."/>
            <person name="Bense V."/>
            <person name="Catcheside P."/>
            <person name="Chovatia M."/>
            <person name="Cooper J."/>
            <person name="Damon W."/>
            <person name="Desjardin D."/>
            <person name="Finy P."/>
            <person name="Geml J."/>
            <person name="Haridas S."/>
            <person name="Hughes K."/>
            <person name="Justo A."/>
            <person name="Karasinski D."/>
            <person name="Kautmanova I."/>
            <person name="Kiss B."/>
            <person name="Kocsube S."/>
            <person name="Kotiranta H."/>
            <person name="LaButti K.M."/>
            <person name="Lechner B.E."/>
            <person name="Liimatainen K."/>
            <person name="Lipzen A."/>
            <person name="Lukacs Z."/>
            <person name="Mihaltcheva S."/>
            <person name="Morgado L.N."/>
            <person name="Niskanen T."/>
            <person name="Noordeloos M.E."/>
            <person name="Ohm R.A."/>
            <person name="Ortiz-Santana B."/>
            <person name="Ovrebo C."/>
            <person name="Racz N."/>
            <person name="Riley R."/>
            <person name="Savchenko A."/>
            <person name="Shiryaev A."/>
            <person name="Soop K."/>
            <person name="Spirin V."/>
            <person name="Szebenyi C."/>
            <person name="Tomsovsky M."/>
            <person name="Tulloss R.E."/>
            <person name="Uehling J."/>
            <person name="Grigoriev I.V."/>
            <person name="Vagvolgyi C."/>
            <person name="Papp T."/>
            <person name="Martin F.M."/>
            <person name="Miettinen O."/>
            <person name="Hibbett D.S."/>
            <person name="Nagy L.G."/>
        </authorList>
    </citation>
    <scope>NUCLEOTIDE SEQUENCE [LARGE SCALE GENOMIC DNA]</scope>
    <source>
        <strain evidence="3 4">CBS 121175</strain>
    </source>
</reference>
<keyword evidence="4" id="KW-1185">Reference proteome</keyword>
<dbReference type="STRING" id="230819.A0A5C3L622"/>
<evidence type="ECO:0000256" key="1">
    <source>
        <dbReference type="SAM" id="MobiDB-lite"/>
    </source>
</evidence>
<dbReference type="OrthoDB" id="2153847at2759"/>
<feature type="region of interest" description="Disordered" evidence="1">
    <location>
        <begin position="268"/>
        <end position="295"/>
    </location>
</feature>
<organism evidence="3 4">
    <name type="scientific">Coprinopsis marcescibilis</name>
    <name type="common">Agaric fungus</name>
    <name type="synonym">Psathyrella marcescibilis</name>
    <dbReference type="NCBI Taxonomy" id="230819"/>
    <lineage>
        <taxon>Eukaryota</taxon>
        <taxon>Fungi</taxon>
        <taxon>Dikarya</taxon>
        <taxon>Basidiomycota</taxon>
        <taxon>Agaricomycotina</taxon>
        <taxon>Agaricomycetes</taxon>
        <taxon>Agaricomycetidae</taxon>
        <taxon>Agaricales</taxon>
        <taxon>Agaricineae</taxon>
        <taxon>Psathyrellaceae</taxon>
        <taxon>Coprinopsis</taxon>
    </lineage>
</organism>
<feature type="compositionally biased region" description="Low complexity" evidence="1">
    <location>
        <begin position="274"/>
        <end position="295"/>
    </location>
</feature>
<evidence type="ECO:0000256" key="2">
    <source>
        <dbReference type="SAM" id="SignalP"/>
    </source>
</evidence>
<accession>A0A5C3L622</accession>